<keyword evidence="2" id="KW-1185">Reference proteome</keyword>
<dbReference type="RefSeq" id="WP_371953994.1">
    <property type="nucleotide sequence ID" value="NZ_JAXCEI010000019.1"/>
</dbReference>
<reference evidence="1 2" key="1">
    <citation type="submission" date="2023-11" db="EMBL/GenBank/DDBJ databases">
        <title>Actinomadura monticuli sp. nov., isolated from volcanic ash.</title>
        <authorList>
            <person name="Lee S.D."/>
            <person name="Yang H."/>
            <person name="Kim I.S."/>
        </authorList>
    </citation>
    <scope>NUCLEOTIDE SEQUENCE [LARGE SCALE GENOMIC DNA]</scope>
    <source>
        <strain evidence="1 2">DLS-62</strain>
    </source>
</reference>
<evidence type="ECO:0000313" key="1">
    <source>
        <dbReference type="EMBL" id="MFA1543495.1"/>
    </source>
</evidence>
<gene>
    <name evidence="1" type="ORF">SM611_31600</name>
</gene>
<organism evidence="1 2">
    <name type="scientific">Actinomadura monticuli</name>
    <dbReference type="NCBI Taxonomy" id="3097367"/>
    <lineage>
        <taxon>Bacteria</taxon>
        <taxon>Bacillati</taxon>
        <taxon>Actinomycetota</taxon>
        <taxon>Actinomycetes</taxon>
        <taxon>Streptosporangiales</taxon>
        <taxon>Thermomonosporaceae</taxon>
        <taxon>Actinomadura</taxon>
    </lineage>
</organism>
<proteinExistence type="predicted"/>
<evidence type="ECO:0000313" key="2">
    <source>
        <dbReference type="Proteomes" id="UP001569963"/>
    </source>
</evidence>
<dbReference type="Proteomes" id="UP001569963">
    <property type="component" value="Unassembled WGS sequence"/>
</dbReference>
<comment type="caution">
    <text evidence="1">The sequence shown here is derived from an EMBL/GenBank/DDBJ whole genome shotgun (WGS) entry which is preliminary data.</text>
</comment>
<dbReference type="InterPro" id="IPR025332">
    <property type="entry name" value="DUF4238"/>
</dbReference>
<protein>
    <submittedName>
        <fullName evidence="1">DUF4238 domain-containing protein</fullName>
    </submittedName>
</protein>
<dbReference type="EMBL" id="JAXCEI010000019">
    <property type="protein sequence ID" value="MFA1543495.1"/>
    <property type="molecule type" value="Genomic_DNA"/>
</dbReference>
<name>A0ABV4QLE9_9ACTN</name>
<accession>A0ABV4QLE9</accession>
<dbReference type="Pfam" id="PF14022">
    <property type="entry name" value="DUF4238"/>
    <property type="match status" value="1"/>
</dbReference>
<sequence length="338" mass="37485">MKKIQKLKRRHHTVPRFHLKRFANEHGRLIRVALPGDKSHPISVNDATVEKDFYLLEDEQGTQSDALEDLLSEVEGNAAKGVRNIVDEHIWPITGKTRESVAAWAASQALRTTSQRQSSSEIADIMLKMQIGIGGKPQVRHVLRDRLGREPTDSEVATNWATLSNFDSYAVESHPHNHLKIMLSLWPDTTAMFCARGWTVVRFERKALITCDAPVYLAPAPDHPEWAGIGLATAGTILVPLDRRVALLMGEVGAPDARAAGTTLLYKQYNQALAWNARTAIFHHPNDPLFDGLELPEPKKRIMGGYDQVKDLIFPEGIGARFKAANTKAATPQADTDA</sequence>